<proteinExistence type="predicted"/>
<keyword evidence="1" id="KW-0862">Zinc</keyword>
<dbReference type="AlphaFoldDB" id="A0A699QPI6"/>
<evidence type="ECO:0000259" key="2">
    <source>
        <dbReference type="PROSITE" id="PS50158"/>
    </source>
</evidence>
<dbReference type="SUPFAM" id="SSF57756">
    <property type="entry name" value="Retrovirus zinc finger-like domains"/>
    <property type="match status" value="1"/>
</dbReference>
<dbReference type="EMBL" id="BKCJ011026099">
    <property type="protein sequence ID" value="GFC69805.1"/>
    <property type="molecule type" value="Genomic_DNA"/>
</dbReference>
<evidence type="ECO:0000313" key="3">
    <source>
        <dbReference type="EMBL" id="GFC69805.1"/>
    </source>
</evidence>
<evidence type="ECO:0000256" key="1">
    <source>
        <dbReference type="PROSITE-ProRule" id="PRU00047"/>
    </source>
</evidence>
<dbReference type="GO" id="GO:0003676">
    <property type="term" value="F:nucleic acid binding"/>
    <property type="evidence" value="ECO:0007669"/>
    <property type="project" value="InterPro"/>
</dbReference>
<dbReference type="SMART" id="SM00343">
    <property type="entry name" value="ZnF_C2HC"/>
    <property type="match status" value="2"/>
</dbReference>
<accession>A0A699QPI6</accession>
<dbReference type="GO" id="GO:0008270">
    <property type="term" value="F:zinc ion binding"/>
    <property type="evidence" value="ECO:0007669"/>
    <property type="project" value="UniProtKB-KW"/>
</dbReference>
<sequence>PSRRTMCNKCKRVSHMARDYRGLAVNTNTRQGVTCYKCRVQGHYKKDCPKLRNKNRGNQDRNGNDVVRAYDVGTAGTNPNSNVVTSMFLLNNRYALILFDTGTDRSFVTTTFSSLINIIPATLDHGYDVELDDDLSGIPPVQQGEFQIDMVPGAAPVAQAPYWLAPSEMKELSD</sequence>
<protein>
    <recommendedName>
        <fullName evidence="2">CCHC-type domain-containing protein</fullName>
    </recommendedName>
</protein>
<comment type="caution">
    <text evidence="3">The sequence shown here is derived from an EMBL/GenBank/DDBJ whole genome shotgun (WGS) entry which is preliminary data.</text>
</comment>
<keyword evidence="1" id="KW-0863">Zinc-finger</keyword>
<dbReference type="PROSITE" id="PS50158">
    <property type="entry name" value="ZF_CCHC"/>
    <property type="match status" value="1"/>
</dbReference>
<dbReference type="PANTHER" id="PTHR15503">
    <property type="entry name" value="LDOC1 RELATED"/>
    <property type="match status" value="1"/>
</dbReference>
<gene>
    <name evidence="3" type="ORF">Tci_841775</name>
</gene>
<dbReference type="PANTHER" id="PTHR15503:SF45">
    <property type="entry name" value="RNA-DIRECTED DNA POLYMERASE HOMOLOG"/>
    <property type="match status" value="1"/>
</dbReference>
<feature type="domain" description="CCHC-type" evidence="2">
    <location>
        <begin position="35"/>
        <end position="50"/>
    </location>
</feature>
<dbReference type="InterPro" id="IPR032567">
    <property type="entry name" value="RTL1-rel"/>
</dbReference>
<dbReference type="Pfam" id="PF08284">
    <property type="entry name" value="RVP_2"/>
    <property type="match status" value="1"/>
</dbReference>
<dbReference type="Gene3D" id="4.10.60.10">
    <property type="entry name" value="Zinc finger, CCHC-type"/>
    <property type="match status" value="1"/>
</dbReference>
<reference evidence="3" key="1">
    <citation type="journal article" date="2019" name="Sci. Rep.">
        <title>Draft genome of Tanacetum cinerariifolium, the natural source of mosquito coil.</title>
        <authorList>
            <person name="Yamashiro T."/>
            <person name="Shiraishi A."/>
            <person name="Satake H."/>
            <person name="Nakayama K."/>
        </authorList>
    </citation>
    <scope>NUCLEOTIDE SEQUENCE</scope>
</reference>
<feature type="non-terminal residue" evidence="3">
    <location>
        <position position="1"/>
    </location>
</feature>
<dbReference type="InterPro" id="IPR001878">
    <property type="entry name" value="Znf_CCHC"/>
</dbReference>
<name>A0A699QPI6_TANCI</name>
<keyword evidence="1" id="KW-0479">Metal-binding</keyword>
<dbReference type="InterPro" id="IPR036875">
    <property type="entry name" value="Znf_CCHC_sf"/>
</dbReference>
<feature type="non-terminal residue" evidence="3">
    <location>
        <position position="174"/>
    </location>
</feature>
<organism evidence="3">
    <name type="scientific">Tanacetum cinerariifolium</name>
    <name type="common">Dalmatian daisy</name>
    <name type="synonym">Chrysanthemum cinerariifolium</name>
    <dbReference type="NCBI Taxonomy" id="118510"/>
    <lineage>
        <taxon>Eukaryota</taxon>
        <taxon>Viridiplantae</taxon>
        <taxon>Streptophyta</taxon>
        <taxon>Embryophyta</taxon>
        <taxon>Tracheophyta</taxon>
        <taxon>Spermatophyta</taxon>
        <taxon>Magnoliopsida</taxon>
        <taxon>eudicotyledons</taxon>
        <taxon>Gunneridae</taxon>
        <taxon>Pentapetalae</taxon>
        <taxon>asterids</taxon>
        <taxon>campanulids</taxon>
        <taxon>Asterales</taxon>
        <taxon>Asteraceae</taxon>
        <taxon>Asteroideae</taxon>
        <taxon>Anthemideae</taxon>
        <taxon>Anthemidinae</taxon>
        <taxon>Tanacetum</taxon>
    </lineage>
</organism>
<dbReference type="Pfam" id="PF00098">
    <property type="entry name" value="zf-CCHC"/>
    <property type="match status" value="1"/>
</dbReference>